<keyword evidence="3 4" id="KW-0175">Coiled coil</keyword>
<feature type="compositionally biased region" description="Basic and acidic residues" evidence="5">
    <location>
        <begin position="364"/>
        <end position="376"/>
    </location>
</feature>
<dbReference type="NCBIfam" id="TIGR01730">
    <property type="entry name" value="RND_mfp"/>
    <property type="match status" value="1"/>
</dbReference>
<feature type="region of interest" description="Disordered" evidence="5">
    <location>
        <begin position="428"/>
        <end position="448"/>
    </location>
</feature>
<dbReference type="GO" id="GO:1990961">
    <property type="term" value="P:xenobiotic detoxification by transmembrane export across the plasma membrane"/>
    <property type="evidence" value="ECO:0007669"/>
    <property type="project" value="InterPro"/>
</dbReference>
<dbReference type="Proteomes" id="UP000265431">
    <property type="component" value="Unassembled WGS sequence"/>
</dbReference>
<organism evidence="8 9">
    <name type="scientific">Henriciella barbarensis</name>
    <dbReference type="NCBI Taxonomy" id="86342"/>
    <lineage>
        <taxon>Bacteria</taxon>
        <taxon>Pseudomonadati</taxon>
        <taxon>Pseudomonadota</taxon>
        <taxon>Alphaproteobacteria</taxon>
        <taxon>Hyphomonadales</taxon>
        <taxon>Hyphomonadaceae</taxon>
        <taxon>Henriciella</taxon>
    </lineage>
</organism>
<feature type="coiled-coil region" evidence="4">
    <location>
        <begin position="105"/>
        <end position="170"/>
    </location>
</feature>
<dbReference type="EMBL" id="QWGB01000014">
    <property type="protein sequence ID" value="RIJ20490.1"/>
    <property type="molecule type" value="Genomic_DNA"/>
</dbReference>
<comment type="subcellular location">
    <subcellularLocation>
        <location evidence="1">Cell membrane</location>
    </subcellularLocation>
</comment>
<feature type="region of interest" description="Disordered" evidence="5">
    <location>
        <begin position="319"/>
        <end position="378"/>
    </location>
</feature>
<dbReference type="GO" id="GO:1990281">
    <property type="term" value="C:efflux pump complex"/>
    <property type="evidence" value="ECO:0007669"/>
    <property type="project" value="TreeGrafter"/>
</dbReference>
<dbReference type="GO" id="GO:1990195">
    <property type="term" value="C:macrolide transmembrane transporter complex"/>
    <property type="evidence" value="ECO:0007669"/>
    <property type="project" value="InterPro"/>
</dbReference>
<reference evidence="8 9" key="1">
    <citation type="submission" date="2018-08" db="EMBL/GenBank/DDBJ databases">
        <title>Henriciella mobilis sp. nov., isolated from seawater.</title>
        <authorList>
            <person name="Cheng H."/>
            <person name="Wu Y.-H."/>
            <person name="Xu X.-W."/>
            <person name="Guo L.-L."/>
        </authorList>
    </citation>
    <scope>NUCLEOTIDE SEQUENCE [LARGE SCALE GENOMIC DNA]</scope>
    <source>
        <strain evidence="8 9">CCUG66934</strain>
    </source>
</reference>
<dbReference type="AlphaFoldDB" id="A0A399QNG2"/>
<dbReference type="InterPro" id="IPR058625">
    <property type="entry name" value="MdtA-like_BSH"/>
</dbReference>
<evidence type="ECO:0000256" key="2">
    <source>
        <dbReference type="ARBA" id="ARBA00009477"/>
    </source>
</evidence>
<comment type="caution">
    <text evidence="8">The sequence shown here is derived from an EMBL/GenBank/DDBJ whole genome shotgun (WGS) entry which is preliminary data.</text>
</comment>
<dbReference type="InterPro" id="IPR030190">
    <property type="entry name" value="MacA_alpha-hairpin_sf"/>
</dbReference>
<dbReference type="PANTHER" id="PTHR30469:SF33">
    <property type="entry name" value="SLR1207 PROTEIN"/>
    <property type="match status" value="1"/>
</dbReference>
<dbReference type="Gene3D" id="6.10.140.1990">
    <property type="match status" value="1"/>
</dbReference>
<gene>
    <name evidence="8" type="ORF">D1224_15340</name>
</gene>
<feature type="domain" description="Multidrug resistance protein MdtA-like barrel-sandwich hybrid" evidence="6">
    <location>
        <begin position="66"/>
        <end position="220"/>
    </location>
</feature>
<evidence type="ECO:0000313" key="8">
    <source>
        <dbReference type="EMBL" id="RIJ20490.1"/>
    </source>
</evidence>
<dbReference type="GO" id="GO:0015562">
    <property type="term" value="F:efflux transmembrane transporter activity"/>
    <property type="evidence" value="ECO:0007669"/>
    <property type="project" value="TreeGrafter"/>
</dbReference>
<dbReference type="Gene3D" id="2.40.420.20">
    <property type="match status" value="1"/>
</dbReference>
<dbReference type="SUPFAM" id="SSF111369">
    <property type="entry name" value="HlyD-like secretion proteins"/>
    <property type="match status" value="1"/>
</dbReference>
<comment type="similarity">
    <text evidence="2">Belongs to the membrane fusion protein (MFP) (TC 8.A.1) family.</text>
</comment>
<sequence length="448" mass="47951">MISRLFKSRSALVLGIIVLAVTGWFGLKATVLSGAETPDYQTAQATRGDIDVTISAAGKITPKVSVDVGAQVSGQLQELLVEIGDEVEKGDLLARIDPTLAQTSVEANRAQLSELQASRKQQQATLELARAEADRAEMLHEADAIARAEFESAEAELTIAQGRLEAIEAQIQRQSSSLQSELANLEFTRIYAPISGTVVSSSAVEGQTLNANQTAPIILTIADLGVMTVETDVSEADVLRIDEGQEAYFTTLGDATRRWETTVRQVLPTPEVLNDVVLYKALVDVENPQGRLKPQMTAQVFFVTGRASNAVLVPVTALQSRPARSERPQGQGGGQPVASNDGRRRGFMQADAASPADEVGAGSQRREDFRRARDANPETEAATVLVLSSDGTPQPRRVLVGLKTRTMAEIIYGIDTGETVVAGSVSIQRQSGGERGGQRSGGRRFMRG</sequence>
<dbReference type="OrthoDB" id="9791520at2"/>
<proteinExistence type="inferred from homology"/>
<dbReference type="Gene3D" id="2.40.30.170">
    <property type="match status" value="1"/>
</dbReference>
<evidence type="ECO:0000259" key="6">
    <source>
        <dbReference type="Pfam" id="PF25917"/>
    </source>
</evidence>
<evidence type="ECO:0000313" key="9">
    <source>
        <dbReference type="Proteomes" id="UP000265431"/>
    </source>
</evidence>
<dbReference type="RefSeq" id="WP_119380806.1">
    <property type="nucleotide sequence ID" value="NZ_QWGB01000014.1"/>
</dbReference>
<evidence type="ECO:0000256" key="5">
    <source>
        <dbReference type="SAM" id="MobiDB-lite"/>
    </source>
</evidence>
<evidence type="ECO:0000256" key="4">
    <source>
        <dbReference type="SAM" id="Coils"/>
    </source>
</evidence>
<evidence type="ECO:0000256" key="3">
    <source>
        <dbReference type="ARBA" id="ARBA00023054"/>
    </source>
</evidence>
<protein>
    <submittedName>
        <fullName evidence="8">Efflux RND transporter periplasmic adaptor subunit</fullName>
    </submittedName>
</protein>
<dbReference type="InterPro" id="IPR058626">
    <property type="entry name" value="MdtA-like_b-barrel"/>
</dbReference>
<evidence type="ECO:0000259" key="7">
    <source>
        <dbReference type="Pfam" id="PF25944"/>
    </source>
</evidence>
<accession>A0A399QNG2</accession>
<dbReference type="GO" id="GO:0030313">
    <property type="term" value="C:cell envelope"/>
    <property type="evidence" value="ECO:0007669"/>
    <property type="project" value="UniProtKB-SubCell"/>
</dbReference>
<feature type="domain" description="Multidrug resistance protein MdtA-like beta-barrel" evidence="7">
    <location>
        <begin position="227"/>
        <end position="300"/>
    </location>
</feature>
<dbReference type="Gene3D" id="2.40.50.100">
    <property type="match status" value="1"/>
</dbReference>
<dbReference type="Pfam" id="PF25944">
    <property type="entry name" value="Beta-barrel_RND"/>
    <property type="match status" value="1"/>
</dbReference>
<keyword evidence="9" id="KW-1185">Reference proteome</keyword>
<evidence type="ECO:0000256" key="1">
    <source>
        <dbReference type="ARBA" id="ARBA00004236"/>
    </source>
</evidence>
<dbReference type="InterPro" id="IPR006143">
    <property type="entry name" value="RND_pump_MFP"/>
</dbReference>
<dbReference type="GO" id="GO:0019898">
    <property type="term" value="C:extrinsic component of membrane"/>
    <property type="evidence" value="ECO:0007669"/>
    <property type="project" value="InterPro"/>
</dbReference>
<name>A0A399QNG2_9PROT</name>
<dbReference type="PANTHER" id="PTHR30469">
    <property type="entry name" value="MULTIDRUG RESISTANCE PROTEIN MDTA"/>
    <property type="match status" value="1"/>
</dbReference>
<dbReference type="Pfam" id="PF25917">
    <property type="entry name" value="BSH_RND"/>
    <property type="match status" value="1"/>
</dbReference>